<evidence type="ECO:0000313" key="1">
    <source>
        <dbReference type="EMBL" id="EFE22908.1"/>
    </source>
</evidence>
<dbReference type="AlphaFoldDB" id="D4F5Q6"/>
<dbReference type="Proteomes" id="UP000003692">
    <property type="component" value="Unassembled WGS sequence"/>
</dbReference>
<accession>D4F5Q6</accession>
<sequence length="71" mass="8143">MAGQSAGDCIVIVSVYVKMAEPWLNRRSSYRTAQSSDRYDDILVINRWVKKLENGNYVAAFCERRICLQLA</sequence>
<protein>
    <submittedName>
        <fullName evidence="1">Uncharacterized protein</fullName>
    </submittedName>
</protein>
<comment type="caution">
    <text evidence="1">The sequence shown here is derived from an EMBL/GenBank/DDBJ whole genome shotgun (WGS) entry which is preliminary data.</text>
</comment>
<evidence type="ECO:0000313" key="2">
    <source>
        <dbReference type="Proteomes" id="UP000003692"/>
    </source>
</evidence>
<dbReference type="HOGENOM" id="CLU_2733613_0_0_6"/>
<proteinExistence type="predicted"/>
<gene>
    <name evidence="1" type="ORF">EDWATA_02084</name>
</gene>
<organism evidence="1 2">
    <name type="scientific">Edwardsiella tarda ATCC 23685</name>
    <dbReference type="NCBI Taxonomy" id="500638"/>
    <lineage>
        <taxon>Bacteria</taxon>
        <taxon>Pseudomonadati</taxon>
        <taxon>Pseudomonadota</taxon>
        <taxon>Gammaproteobacteria</taxon>
        <taxon>Enterobacterales</taxon>
        <taxon>Hafniaceae</taxon>
        <taxon>Edwardsiella</taxon>
    </lineage>
</organism>
<reference evidence="1 2" key="1">
    <citation type="submission" date="2010-02" db="EMBL/GenBank/DDBJ databases">
        <authorList>
            <person name="Weinstock G."/>
            <person name="Sodergren E."/>
            <person name="Clifton S."/>
            <person name="Fulton L."/>
            <person name="Fulton B."/>
            <person name="Courtney L."/>
            <person name="Fronick C."/>
            <person name="Harrison M."/>
            <person name="Strong C."/>
            <person name="Farmer C."/>
            <person name="Delahaunty K."/>
            <person name="Markovic C."/>
            <person name="Hall O."/>
            <person name="Minx P."/>
            <person name="Tomlinson C."/>
            <person name="Mitreva M."/>
            <person name="Nelson J."/>
            <person name="Hou S."/>
            <person name="Wollam A."/>
            <person name="Pepin K.H."/>
            <person name="Johnson M."/>
            <person name="Bhonagiri V."/>
            <person name="Zhang X."/>
            <person name="Suruliraj S."/>
            <person name="Warren W."/>
            <person name="Chinwalla A."/>
            <person name="Mardis E.R."/>
            <person name="Wilson R.K."/>
        </authorList>
    </citation>
    <scope>NUCLEOTIDE SEQUENCE [LARGE SCALE GENOMIC DNA]</scope>
    <source>
        <strain evidence="1 2">ATCC 23685</strain>
    </source>
</reference>
<name>D4F5Q6_EDWTA</name>
<dbReference type="EMBL" id="ADGK01000160">
    <property type="protein sequence ID" value="EFE22908.1"/>
    <property type="molecule type" value="Genomic_DNA"/>
</dbReference>